<feature type="transmembrane region" description="Helical" evidence="1">
    <location>
        <begin position="29"/>
        <end position="50"/>
    </location>
</feature>
<dbReference type="EMBL" id="FOIL01000003">
    <property type="protein sequence ID" value="SES98706.1"/>
    <property type="molecule type" value="Genomic_DNA"/>
</dbReference>
<evidence type="ECO:0000313" key="2">
    <source>
        <dbReference type="EMBL" id="SES98706.1"/>
    </source>
</evidence>
<protein>
    <recommendedName>
        <fullName evidence="4">Transglutaminase-like superfamily protein</fullName>
    </recommendedName>
</protein>
<reference evidence="2 3" key="1">
    <citation type="submission" date="2016-10" db="EMBL/GenBank/DDBJ databases">
        <authorList>
            <person name="de Groot N.N."/>
        </authorList>
    </citation>
    <scope>NUCLEOTIDE SEQUENCE [LARGE SCALE GENOMIC DNA]</scope>
    <source>
        <strain evidence="2 3">KH1P1</strain>
    </source>
</reference>
<accession>A0A1I0AW88</accession>
<dbReference type="RefSeq" id="WP_074648165.1">
    <property type="nucleotide sequence ID" value="NZ_FOIL01000003.1"/>
</dbReference>
<gene>
    <name evidence="2" type="ORF">SAMN04487771_10032</name>
</gene>
<dbReference type="OrthoDB" id="1803727at2"/>
<dbReference type="Proteomes" id="UP000199820">
    <property type="component" value="Unassembled WGS sequence"/>
</dbReference>
<evidence type="ECO:0000256" key="1">
    <source>
        <dbReference type="SAM" id="Phobius"/>
    </source>
</evidence>
<proteinExistence type="predicted"/>
<dbReference type="Gene3D" id="3.10.620.30">
    <property type="match status" value="1"/>
</dbReference>
<evidence type="ECO:0000313" key="3">
    <source>
        <dbReference type="Proteomes" id="UP000199820"/>
    </source>
</evidence>
<dbReference type="PANTHER" id="PTHR39327">
    <property type="match status" value="1"/>
</dbReference>
<dbReference type="InterPro" id="IPR010319">
    <property type="entry name" value="Transglutaminase-like_Cys_pept"/>
</dbReference>
<evidence type="ECO:0008006" key="4">
    <source>
        <dbReference type="Google" id="ProtNLM"/>
    </source>
</evidence>
<keyword evidence="3" id="KW-1185">Reference proteome</keyword>
<keyword evidence="1" id="KW-0472">Membrane</keyword>
<keyword evidence="1" id="KW-1133">Transmembrane helix</keyword>
<dbReference type="PANTHER" id="PTHR39327:SF1">
    <property type="entry name" value="BLR5470 PROTEIN"/>
    <property type="match status" value="1"/>
</dbReference>
<dbReference type="AlphaFoldDB" id="A0A1I0AW88"/>
<keyword evidence="1" id="KW-0812">Transmembrane</keyword>
<organism evidence="2 3">
    <name type="scientific">[Clostridium] aminophilum</name>
    <dbReference type="NCBI Taxonomy" id="1526"/>
    <lineage>
        <taxon>Bacteria</taxon>
        <taxon>Bacillati</taxon>
        <taxon>Bacillota</taxon>
        <taxon>Clostridia</taxon>
        <taxon>Lachnospirales</taxon>
        <taxon>Lachnospiraceae</taxon>
    </lineage>
</organism>
<name>A0A1I0AW88_9FIRM</name>
<dbReference type="STRING" id="1526.SAMN02910262_01540"/>
<sequence length="309" mass="35181">MGVYGSPELFPYPKNDKEPPKRKWKVLKIILWAVVLYFLIDVGGNVLKIYRERKAAQQNRSTVSYSKEVQTNKVLKSIQNETGNSSSGQQAVDNNLNATKKAEKGLADDRKPDLSKIDTSKVEPRKYEYKSYDGRQNRELTQEKFPVGAAEYYRSLDRYYNVQEWKNYIDDPMNTKICEGLAKAFRQNGDSDFKAVCDAIAFVQSLDYIPDNDTEYPKYPIETLNDKGGDCEDKSILLCGIIKAMGYGSALLIYDNHCAVGVLGTNLQGTHFEKDGKNYYYIETSQYGWRIGILPEQYAKQGARVLTID</sequence>